<reference evidence="1 2" key="1">
    <citation type="submission" date="2024-04" db="EMBL/GenBank/DDBJ databases">
        <title>Human intestinal bacterial collection.</title>
        <authorList>
            <person name="Pauvert C."/>
            <person name="Hitch T.C.A."/>
            <person name="Clavel T."/>
        </authorList>
    </citation>
    <scope>NUCLEOTIDE SEQUENCE [LARGE SCALE GENOMIC DNA]</scope>
    <source>
        <strain evidence="1 2">CLA-AA-H161</strain>
    </source>
</reference>
<accession>A0ABV1CGU1</accession>
<dbReference type="RefSeq" id="WP_349082171.1">
    <property type="nucleotide sequence ID" value="NZ_JBBNFW010000058.1"/>
</dbReference>
<keyword evidence="2" id="KW-1185">Reference proteome</keyword>
<name>A0ABV1CGU1_9FIRM</name>
<dbReference type="Proteomes" id="UP001470752">
    <property type="component" value="Unassembled WGS sequence"/>
</dbReference>
<proteinExistence type="predicted"/>
<evidence type="ECO:0008006" key="3">
    <source>
        <dbReference type="Google" id="ProtNLM"/>
    </source>
</evidence>
<gene>
    <name evidence="1" type="ORF">AAAX94_00765</name>
</gene>
<organism evidence="1 2">
    <name type="scientific">Blautia acetigignens</name>
    <dbReference type="NCBI Taxonomy" id="2981783"/>
    <lineage>
        <taxon>Bacteria</taxon>
        <taxon>Bacillati</taxon>
        <taxon>Bacillota</taxon>
        <taxon>Clostridia</taxon>
        <taxon>Lachnospirales</taxon>
        <taxon>Lachnospiraceae</taxon>
        <taxon>Blautia</taxon>
    </lineage>
</organism>
<evidence type="ECO:0000313" key="2">
    <source>
        <dbReference type="Proteomes" id="UP001470752"/>
    </source>
</evidence>
<comment type="caution">
    <text evidence="1">The sequence shown here is derived from an EMBL/GenBank/DDBJ whole genome shotgun (WGS) entry which is preliminary data.</text>
</comment>
<dbReference type="EMBL" id="JBBNFW010000058">
    <property type="protein sequence ID" value="MEQ2411584.1"/>
    <property type="molecule type" value="Genomic_DNA"/>
</dbReference>
<protein>
    <recommendedName>
        <fullName evidence="3">RHS repeat-associated core domain-containing protein</fullName>
    </recommendedName>
</protein>
<sequence length="152" mass="16369">MLGEKNLYAHCDNNPIRRADVNGQFSLICGLIGATMNVLAGRVTAAVTGQEYTVGDMVAAEGLEKTIAITWGATYGVGAEGIAASVSRGLSVETSETKMQVKNILHEKKVGQGRHFDGRTGTSFKFSIWKTATESLKKRPHKTYIPLRARAA</sequence>
<evidence type="ECO:0000313" key="1">
    <source>
        <dbReference type="EMBL" id="MEQ2411584.1"/>
    </source>
</evidence>